<proteinExistence type="predicted"/>
<name>A0A6J5LSN2_9CAUD</name>
<accession>A0A6J5LSN2</accession>
<evidence type="ECO:0000313" key="1">
    <source>
        <dbReference type="EMBL" id="CAB4136203.1"/>
    </source>
</evidence>
<evidence type="ECO:0000313" key="2">
    <source>
        <dbReference type="EMBL" id="CAB4150600.1"/>
    </source>
</evidence>
<dbReference type="EMBL" id="LR796538">
    <property type="protein sequence ID" value="CAB4150600.1"/>
    <property type="molecule type" value="Genomic_DNA"/>
</dbReference>
<gene>
    <name evidence="1" type="ORF">UFOVP294_29</name>
    <name evidence="2" type="ORF">UFOVP566_56</name>
</gene>
<dbReference type="EMBL" id="LR796311">
    <property type="protein sequence ID" value="CAB4136203.1"/>
    <property type="molecule type" value="Genomic_DNA"/>
</dbReference>
<organism evidence="1">
    <name type="scientific">uncultured Caudovirales phage</name>
    <dbReference type="NCBI Taxonomy" id="2100421"/>
    <lineage>
        <taxon>Viruses</taxon>
        <taxon>Duplodnaviria</taxon>
        <taxon>Heunggongvirae</taxon>
        <taxon>Uroviricota</taxon>
        <taxon>Caudoviricetes</taxon>
        <taxon>Peduoviridae</taxon>
        <taxon>Maltschvirus</taxon>
        <taxon>Maltschvirus maltsch</taxon>
    </lineage>
</organism>
<protein>
    <submittedName>
        <fullName evidence="1">Uncharacterized protein</fullName>
    </submittedName>
</protein>
<sequence length="109" mass="12571">MRGHEHIIELRKRRLLPDSIFIEDYPTPLTDWFEHGDYPHVCVHEDTIETLDLRFLVGAVVHVSTESESRGKALLNACVRHGAKTVIACQTTKVMPEKWEVSWMEVFNG</sequence>
<reference evidence="1" key="1">
    <citation type="submission" date="2020-04" db="EMBL/GenBank/DDBJ databases">
        <authorList>
            <person name="Chiriac C."/>
            <person name="Salcher M."/>
            <person name="Ghai R."/>
            <person name="Kavagutti S V."/>
        </authorList>
    </citation>
    <scope>NUCLEOTIDE SEQUENCE</scope>
</reference>